<evidence type="ECO:0000256" key="6">
    <source>
        <dbReference type="ARBA" id="ARBA00022781"/>
    </source>
</evidence>
<comment type="similarity">
    <text evidence="2">Belongs to the otopetrin family.</text>
</comment>
<evidence type="ECO:0000313" key="12">
    <source>
        <dbReference type="Proteomes" id="UP000887575"/>
    </source>
</evidence>
<evidence type="ECO:0000256" key="5">
    <source>
        <dbReference type="ARBA" id="ARBA00022692"/>
    </source>
</evidence>
<keyword evidence="10" id="KW-0407">Ion channel</keyword>
<feature type="transmembrane region" description="Helical" evidence="11">
    <location>
        <begin position="382"/>
        <end position="404"/>
    </location>
</feature>
<accession>A0AAF3FKI3</accession>
<feature type="transmembrane region" description="Helical" evidence="11">
    <location>
        <begin position="300"/>
        <end position="321"/>
    </location>
</feature>
<feature type="transmembrane region" description="Helical" evidence="11">
    <location>
        <begin position="118"/>
        <end position="143"/>
    </location>
</feature>
<keyword evidence="4" id="KW-1003">Cell membrane</keyword>
<feature type="transmembrane region" description="Helical" evidence="11">
    <location>
        <begin position="21"/>
        <end position="43"/>
    </location>
</feature>
<proteinExistence type="inferred from homology"/>
<evidence type="ECO:0000256" key="2">
    <source>
        <dbReference type="ARBA" id="ARBA00006513"/>
    </source>
</evidence>
<feature type="transmembrane region" description="Helical" evidence="11">
    <location>
        <begin position="419"/>
        <end position="441"/>
    </location>
</feature>
<evidence type="ECO:0000256" key="4">
    <source>
        <dbReference type="ARBA" id="ARBA00022475"/>
    </source>
</evidence>
<keyword evidence="7 11" id="KW-1133">Transmembrane helix</keyword>
<evidence type="ECO:0000256" key="11">
    <source>
        <dbReference type="SAM" id="Phobius"/>
    </source>
</evidence>
<dbReference type="PANTHER" id="PTHR21522">
    <property type="entry name" value="PROTON CHANNEL OTOP"/>
    <property type="match status" value="1"/>
</dbReference>
<dbReference type="Pfam" id="PF03189">
    <property type="entry name" value="Otopetrin"/>
    <property type="match status" value="2"/>
</dbReference>
<evidence type="ECO:0000256" key="8">
    <source>
        <dbReference type="ARBA" id="ARBA00023065"/>
    </source>
</evidence>
<dbReference type="PANTHER" id="PTHR21522:SF43">
    <property type="entry name" value="OTOPETRIN-2"/>
    <property type="match status" value="1"/>
</dbReference>
<organism evidence="12 13">
    <name type="scientific">Mesorhabditis belari</name>
    <dbReference type="NCBI Taxonomy" id="2138241"/>
    <lineage>
        <taxon>Eukaryota</taxon>
        <taxon>Metazoa</taxon>
        <taxon>Ecdysozoa</taxon>
        <taxon>Nematoda</taxon>
        <taxon>Chromadorea</taxon>
        <taxon>Rhabditida</taxon>
        <taxon>Rhabditina</taxon>
        <taxon>Rhabditomorpha</taxon>
        <taxon>Rhabditoidea</taxon>
        <taxon>Rhabditidae</taxon>
        <taxon>Mesorhabditinae</taxon>
        <taxon>Mesorhabditis</taxon>
    </lineage>
</organism>
<feature type="transmembrane region" description="Helical" evidence="11">
    <location>
        <begin position="248"/>
        <end position="269"/>
    </location>
</feature>
<feature type="transmembrane region" description="Helical" evidence="11">
    <location>
        <begin position="155"/>
        <end position="172"/>
    </location>
</feature>
<dbReference type="InterPro" id="IPR004878">
    <property type="entry name" value="Otopetrin"/>
</dbReference>
<dbReference type="GO" id="GO:0015252">
    <property type="term" value="F:proton channel activity"/>
    <property type="evidence" value="ECO:0007669"/>
    <property type="project" value="InterPro"/>
</dbReference>
<evidence type="ECO:0000313" key="13">
    <source>
        <dbReference type="WBParaSite" id="MBELARI_LOCUS7622"/>
    </source>
</evidence>
<feature type="transmembrane region" description="Helical" evidence="11">
    <location>
        <begin position="184"/>
        <end position="206"/>
    </location>
</feature>
<comment type="subcellular location">
    <subcellularLocation>
        <location evidence="1">Cell membrane</location>
        <topology evidence="1">Multi-pass membrane protein</topology>
    </subcellularLocation>
</comment>
<name>A0AAF3FKI3_9BILA</name>
<keyword evidence="3" id="KW-0813">Transport</keyword>
<evidence type="ECO:0000256" key="7">
    <source>
        <dbReference type="ARBA" id="ARBA00022989"/>
    </source>
</evidence>
<dbReference type="GO" id="GO:0005886">
    <property type="term" value="C:plasma membrane"/>
    <property type="evidence" value="ECO:0007669"/>
    <property type="project" value="UniProtKB-SubCell"/>
</dbReference>
<dbReference type="AlphaFoldDB" id="A0AAF3FKI3"/>
<dbReference type="Proteomes" id="UP000887575">
    <property type="component" value="Unassembled WGS sequence"/>
</dbReference>
<evidence type="ECO:0000256" key="1">
    <source>
        <dbReference type="ARBA" id="ARBA00004651"/>
    </source>
</evidence>
<protein>
    <submittedName>
        <fullName evidence="13">Uncharacterized protein</fullName>
    </submittedName>
</protein>
<dbReference type="WBParaSite" id="MBELARI_LOCUS7622">
    <property type="protein sequence ID" value="MBELARI_LOCUS7622"/>
    <property type="gene ID" value="MBELARI_LOCUS7622"/>
</dbReference>
<evidence type="ECO:0000256" key="10">
    <source>
        <dbReference type="ARBA" id="ARBA00023303"/>
    </source>
</evidence>
<evidence type="ECO:0000256" key="9">
    <source>
        <dbReference type="ARBA" id="ARBA00023136"/>
    </source>
</evidence>
<keyword evidence="9 11" id="KW-0472">Membrane</keyword>
<keyword evidence="6" id="KW-0375">Hydrogen ion transport</keyword>
<evidence type="ECO:0000256" key="3">
    <source>
        <dbReference type="ARBA" id="ARBA00022448"/>
    </source>
</evidence>
<keyword evidence="12" id="KW-1185">Reference proteome</keyword>
<feature type="transmembrane region" description="Helical" evidence="11">
    <location>
        <begin position="336"/>
        <end position="361"/>
    </location>
</feature>
<feature type="transmembrane region" description="Helical" evidence="11">
    <location>
        <begin position="63"/>
        <end position="85"/>
    </location>
</feature>
<keyword evidence="8" id="KW-0406">Ion transport</keyword>
<keyword evidence="5 11" id="KW-0812">Transmembrane</keyword>
<sequence length="549" mass="63106">MDQKQDTATKSLKWISNQKACAFFCSMLSLFYALVLIIGAVIVEISPTWSTRLHQAELIFYVWMYGVGLLIFAYFYLIFIHIEWLSFAQRLLMRLNLLAEESLELTACSHSNIAASSLYLRFGALAFGSFGIVLLCSEIVTTLDEDVYQCAKTSAKYILTCLFVFVQMHFIFTNSKIIIDRSKIFCYFGLMHIVAVNVFSAIRYSLVEAIHYHTKHKSLPNISKDQPAQLLGLQLLVDIHLGAQTSTIFVTCLVEYFLIGSGMMFVLWLEIGGKSIQSRQIPVNHRRNSMIADCSRSTTGLFGGILYMCLAVVAIAINIILEHHVPINHDPDEEPIAFYWLGTAQLLLYLWILVIIFYGLWRMRNLQYRADPRRKSGEILDRILLVIGVFGEILFCFIAIDLWLENKKTDDGWSRFQPIYFLFVYILRLSSALSQAMFILLSGRLIARNENEQKVKSGKQSITFLLVANISLFIFTMYESMRSNLPIELSSLAYPYLIYGISPFTVFYRFHSAVCLLEIYRKTYNTKFYETLQMRAFSVDLVDDPIEEL</sequence>
<feature type="transmembrane region" description="Helical" evidence="11">
    <location>
        <begin position="462"/>
        <end position="478"/>
    </location>
</feature>
<feature type="transmembrane region" description="Helical" evidence="11">
    <location>
        <begin position="498"/>
        <end position="520"/>
    </location>
</feature>
<reference evidence="13" key="1">
    <citation type="submission" date="2024-02" db="UniProtKB">
        <authorList>
            <consortium name="WormBaseParasite"/>
        </authorList>
    </citation>
    <scope>IDENTIFICATION</scope>
</reference>